<dbReference type="InterPro" id="IPR011990">
    <property type="entry name" value="TPR-like_helical_dom_sf"/>
</dbReference>
<dbReference type="AlphaFoldDB" id="A0A1G1X1I5"/>
<comment type="caution">
    <text evidence="2">The sequence shown here is derived from an EMBL/GenBank/DDBJ whole genome shotgun (WGS) entry which is preliminary data.</text>
</comment>
<feature type="transmembrane region" description="Helical" evidence="1">
    <location>
        <begin position="7"/>
        <end position="26"/>
    </location>
</feature>
<feature type="transmembrane region" description="Helical" evidence="1">
    <location>
        <begin position="132"/>
        <end position="150"/>
    </location>
</feature>
<evidence type="ECO:0000256" key="1">
    <source>
        <dbReference type="SAM" id="Phobius"/>
    </source>
</evidence>
<evidence type="ECO:0000313" key="2">
    <source>
        <dbReference type="EMBL" id="OGY33420.1"/>
    </source>
</evidence>
<feature type="transmembrane region" description="Helical" evidence="1">
    <location>
        <begin position="109"/>
        <end position="126"/>
    </location>
</feature>
<keyword evidence="1" id="KW-0472">Membrane</keyword>
<organism evidence="2 3">
    <name type="scientific">Candidatus Andersenbacteria bacterium RIFCSPHIGHO2_12_FULL_45_11</name>
    <dbReference type="NCBI Taxonomy" id="1797281"/>
    <lineage>
        <taxon>Bacteria</taxon>
        <taxon>Candidatus Anderseniibacteriota</taxon>
    </lineage>
</organism>
<evidence type="ECO:0008006" key="4">
    <source>
        <dbReference type="Google" id="ProtNLM"/>
    </source>
</evidence>
<feature type="transmembrane region" description="Helical" evidence="1">
    <location>
        <begin position="345"/>
        <end position="362"/>
    </location>
</feature>
<sequence>MRKLFGIISLIVTILAIFWICTFKILDRDFWWHVKAGEIMWNMGELIKTDPFAHTRVDQPYLSSHQWLAQIVMYGVWQAGGPVLQTLFRGALVATAFTLLLLIDRKRMWPNFFVILIAAYFNRPSFMDRPQLFSFVFFCAFLFAATYYLRRSEKSDAQDARWRYWLFGILIALQILWVNMHGAAATYGIIVIAALCGERGIGWLKSADKESRVRMLRELKYLGILGISLISSALISPNGFHTIRDVFVYTNDQTLGIVREWQPRGLEGYMKEIAPFVFLAVVAVFIGKRHLAFSVTLIGVMGYLSTQSYRHGMFFIFCALAIAIHQFGGSALYRTWVARAFAKPRLTGIGSVILLAVLFWYARYHNINIIQREGYSGYGTAAAAEGAYDFIQANNIQGKMFNTYAIGDYLLYRGYPDRKVFVDGRNIDYGYDFLREATKAGFYSETWSEIEKKHGLTYAIIEYPLAPGASPENDLPYVVHLSENKDWVLVYIDDKIAVYVKDIPENKKLIAQYGYKIITAKGLEFGSVFDGLKEDDIAKAEKELERAATSTTKGIKAKLLLAHHYAEAKKFEEAAKFANAAAQAQSYRPEVYEALGVVAAGMQQWGQAGAFLEESIAKTGGVGLPINYSYIADIFANAGDVAKSSYYRQKAK</sequence>
<dbReference type="SUPFAM" id="SSF48452">
    <property type="entry name" value="TPR-like"/>
    <property type="match status" value="1"/>
</dbReference>
<feature type="transmembrane region" description="Helical" evidence="1">
    <location>
        <begin position="221"/>
        <end position="240"/>
    </location>
</feature>
<feature type="transmembrane region" description="Helical" evidence="1">
    <location>
        <begin position="83"/>
        <end position="102"/>
    </location>
</feature>
<keyword evidence="1" id="KW-0812">Transmembrane</keyword>
<keyword evidence="1" id="KW-1133">Transmembrane helix</keyword>
<feature type="transmembrane region" description="Helical" evidence="1">
    <location>
        <begin position="312"/>
        <end position="333"/>
    </location>
</feature>
<feature type="transmembrane region" description="Helical" evidence="1">
    <location>
        <begin position="184"/>
        <end position="201"/>
    </location>
</feature>
<accession>A0A1G1X1I5</accession>
<proteinExistence type="predicted"/>
<evidence type="ECO:0000313" key="3">
    <source>
        <dbReference type="Proteomes" id="UP000177528"/>
    </source>
</evidence>
<protein>
    <recommendedName>
        <fullName evidence="4">Glycosyltransferase RgtA/B/C/D-like domain-containing protein</fullName>
    </recommendedName>
</protein>
<feature type="transmembrane region" description="Helical" evidence="1">
    <location>
        <begin position="162"/>
        <end position="178"/>
    </location>
</feature>
<dbReference type="Proteomes" id="UP000177528">
    <property type="component" value="Unassembled WGS sequence"/>
</dbReference>
<dbReference type="Gene3D" id="1.25.40.10">
    <property type="entry name" value="Tetratricopeptide repeat domain"/>
    <property type="match status" value="1"/>
</dbReference>
<dbReference type="EMBL" id="MHHR01000030">
    <property type="protein sequence ID" value="OGY33420.1"/>
    <property type="molecule type" value="Genomic_DNA"/>
</dbReference>
<reference evidence="2 3" key="1">
    <citation type="journal article" date="2016" name="Nat. Commun.">
        <title>Thousands of microbial genomes shed light on interconnected biogeochemical processes in an aquifer system.</title>
        <authorList>
            <person name="Anantharaman K."/>
            <person name="Brown C.T."/>
            <person name="Hug L.A."/>
            <person name="Sharon I."/>
            <person name="Castelle C.J."/>
            <person name="Probst A.J."/>
            <person name="Thomas B.C."/>
            <person name="Singh A."/>
            <person name="Wilkins M.J."/>
            <person name="Karaoz U."/>
            <person name="Brodie E.L."/>
            <person name="Williams K.H."/>
            <person name="Hubbard S.S."/>
            <person name="Banfield J.F."/>
        </authorList>
    </citation>
    <scope>NUCLEOTIDE SEQUENCE [LARGE SCALE GENOMIC DNA]</scope>
</reference>
<feature type="transmembrane region" description="Helical" evidence="1">
    <location>
        <begin position="273"/>
        <end position="300"/>
    </location>
</feature>
<name>A0A1G1X1I5_9BACT</name>
<gene>
    <name evidence="2" type="ORF">A3D99_04735</name>
</gene>